<dbReference type="Proteomes" id="UP001627154">
    <property type="component" value="Unassembled WGS sequence"/>
</dbReference>
<organism evidence="1 2">
    <name type="scientific">Trichogramma kaykai</name>
    <dbReference type="NCBI Taxonomy" id="54128"/>
    <lineage>
        <taxon>Eukaryota</taxon>
        <taxon>Metazoa</taxon>
        <taxon>Ecdysozoa</taxon>
        <taxon>Arthropoda</taxon>
        <taxon>Hexapoda</taxon>
        <taxon>Insecta</taxon>
        <taxon>Pterygota</taxon>
        <taxon>Neoptera</taxon>
        <taxon>Endopterygota</taxon>
        <taxon>Hymenoptera</taxon>
        <taxon>Apocrita</taxon>
        <taxon>Proctotrupomorpha</taxon>
        <taxon>Chalcidoidea</taxon>
        <taxon>Trichogrammatidae</taxon>
        <taxon>Trichogramma</taxon>
    </lineage>
</organism>
<evidence type="ECO:0000313" key="2">
    <source>
        <dbReference type="Proteomes" id="UP001627154"/>
    </source>
</evidence>
<sequence length="85" mass="10001">MRAYARKSTPLRVFKPHTHKHKHFSGATFKTQKYVCAALRAVACIHICPRVSVALREKRYRSLVVDPPLLPRSNSRYLRDRLYKH</sequence>
<proteinExistence type="predicted"/>
<protein>
    <submittedName>
        <fullName evidence="1">Uncharacterized protein</fullName>
    </submittedName>
</protein>
<accession>A0ABD2VV84</accession>
<dbReference type="EMBL" id="JBJJXI010000173">
    <property type="protein sequence ID" value="KAL3384420.1"/>
    <property type="molecule type" value="Genomic_DNA"/>
</dbReference>
<evidence type="ECO:0000313" key="1">
    <source>
        <dbReference type="EMBL" id="KAL3384420.1"/>
    </source>
</evidence>
<comment type="caution">
    <text evidence="1">The sequence shown here is derived from an EMBL/GenBank/DDBJ whole genome shotgun (WGS) entry which is preliminary data.</text>
</comment>
<gene>
    <name evidence="1" type="ORF">TKK_019818</name>
</gene>
<reference evidence="1 2" key="1">
    <citation type="journal article" date="2024" name="bioRxiv">
        <title>A reference genome for Trichogramma kaykai: A tiny desert-dwelling parasitoid wasp with competing sex-ratio distorters.</title>
        <authorList>
            <person name="Culotta J."/>
            <person name="Lindsey A.R."/>
        </authorList>
    </citation>
    <scope>NUCLEOTIDE SEQUENCE [LARGE SCALE GENOMIC DNA]</scope>
    <source>
        <strain evidence="1 2">KSX58</strain>
    </source>
</reference>
<keyword evidence="2" id="KW-1185">Reference proteome</keyword>
<dbReference type="AlphaFoldDB" id="A0ABD2VV84"/>
<name>A0ABD2VV84_9HYME</name>